<evidence type="ECO:0000313" key="4">
    <source>
        <dbReference type="Proteomes" id="UP000031036"/>
    </source>
</evidence>
<keyword evidence="2" id="KW-0732">Signal</keyword>
<proteinExistence type="predicted"/>
<evidence type="ECO:0000256" key="1">
    <source>
        <dbReference type="SAM" id="Coils"/>
    </source>
</evidence>
<gene>
    <name evidence="3" type="primary">OV39</name>
    <name evidence="3" type="ORF">Tcan_17576</name>
</gene>
<dbReference type="Proteomes" id="UP000031036">
    <property type="component" value="Unassembled WGS sequence"/>
</dbReference>
<dbReference type="STRING" id="6265.A0A0B2UNK3"/>
<keyword evidence="4" id="KW-1185">Reference proteome</keyword>
<organism evidence="3 4">
    <name type="scientific">Toxocara canis</name>
    <name type="common">Canine roundworm</name>
    <dbReference type="NCBI Taxonomy" id="6265"/>
    <lineage>
        <taxon>Eukaryota</taxon>
        <taxon>Metazoa</taxon>
        <taxon>Ecdysozoa</taxon>
        <taxon>Nematoda</taxon>
        <taxon>Chromadorea</taxon>
        <taxon>Rhabditida</taxon>
        <taxon>Spirurina</taxon>
        <taxon>Ascaridomorpha</taxon>
        <taxon>Ascaridoidea</taxon>
        <taxon>Toxocaridae</taxon>
        <taxon>Toxocara</taxon>
    </lineage>
</organism>
<feature type="signal peptide" evidence="2">
    <location>
        <begin position="1"/>
        <end position="19"/>
    </location>
</feature>
<dbReference type="OMA" id="KIFMEAS"/>
<dbReference type="PANTHER" id="PTHR21593">
    <property type="entry name" value="PRION-LIKE- Q/N-RICH -DOMAIN-BEARING PROTEIN PROTEIN"/>
    <property type="match status" value="1"/>
</dbReference>
<dbReference type="InterPro" id="IPR052823">
    <property type="entry name" value="SXP/RAL-2_related"/>
</dbReference>
<evidence type="ECO:0000313" key="3">
    <source>
        <dbReference type="EMBL" id="KHN72581.1"/>
    </source>
</evidence>
<dbReference type="PANTHER" id="PTHR21593:SF36">
    <property type="entry name" value="DUF148 DOMAIN-CONTAINING PROTEIN-RELATED"/>
    <property type="match status" value="1"/>
</dbReference>
<evidence type="ECO:0000256" key="2">
    <source>
        <dbReference type="SAM" id="SignalP"/>
    </source>
</evidence>
<keyword evidence="1" id="KW-0175">Coiled coil</keyword>
<dbReference type="EMBL" id="JPKZ01003244">
    <property type="protein sequence ID" value="KHN72581.1"/>
    <property type="molecule type" value="Genomic_DNA"/>
</dbReference>
<accession>A0A0B2UNK3</accession>
<comment type="caution">
    <text evidence="3">The sequence shown here is derived from an EMBL/GenBank/DDBJ whole genome shotgun (WGS) entry which is preliminary data.</text>
</comment>
<dbReference type="AlphaFoldDB" id="A0A0B2UNK3"/>
<feature type="chain" id="PRO_5002076471" evidence="2">
    <location>
        <begin position="20"/>
        <end position="238"/>
    </location>
</feature>
<reference evidence="3 4" key="1">
    <citation type="submission" date="2014-11" db="EMBL/GenBank/DDBJ databases">
        <title>Genetic blueprint of the zoonotic pathogen Toxocara canis.</title>
        <authorList>
            <person name="Zhu X.-Q."/>
            <person name="Korhonen P.K."/>
            <person name="Cai H."/>
            <person name="Young N.D."/>
            <person name="Nejsum P."/>
            <person name="von Samson-Himmelstjerna G."/>
            <person name="Boag P.R."/>
            <person name="Tan P."/>
            <person name="Li Q."/>
            <person name="Min J."/>
            <person name="Yang Y."/>
            <person name="Wang X."/>
            <person name="Fang X."/>
            <person name="Hall R.S."/>
            <person name="Hofmann A."/>
            <person name="Sternberg P.W."/>
            <person name="Jex A.R."/>
            <person name="Gasser R.B."/>
        </authorList>
    </citation>
    <scope>NUCLEOTIDE SEQUENCE [LARGE SCALE GENOMIC DNA]</scope>
    <source>
        <strain evidence="3">PN_DK_2014</strain>
    </source>
</reference>
<feature type="coiled-coil region" evidence="1">
    <location>
        <begin position="166"/>
        <end position="218"/>
    </location>
</feature>
<dbReference type="OrthoDB" id="5838444at2759"/>
<sequence>MRSLIVVITLTILPAIIFAKGKKCGLPPFVAEMPEAAQQEVRTIWKNYRDGDDCENRRQRTKAVGKKCGLPPFVAEMPEAARQEVRTIWKNYRDGDDCENRRQRTKAVLDRLSPETRDRIFHHGPPFLRGTSDEVRKQFKDLWKDKSIPYEEKVIKIRELAEKLLNKEQLAEFKKFDAERERTRKEFADKVSKLSPKAKEVYDKLENLRKEKAKIYEEMSPEVRAEIGQLFSRNSPKV</sequence>
<name>A0A0B2UNK3_TOXCA</name>
<protein>
    <submittedName>
        <fullName evidence="3">OV39 antigen</fullName>
    </submittedName>
</protein>